<dbReference type="InterPro" id="IPR004089">
    <property type="entry name" value="MCPsignal_dom"/>
</dbReference>
<dbReference type="PANTHER" id="PTHR32089">
    <property type="entry name" value="METHYL-ACCEPTING CHEMOTAXIS PROTEIN MCPB"/>
    <property type="match status" value="1"/>
</dbReference>
<dbReference type="Proteomes" id="UP000287910">
    <property type="component" value="Unassembled WGS sequence"/>
</dbReference>
<dbReference type="InterPro" id="IPR012292">
    <property type="entry name" value="Globin/Proto"/>
</dbReference>
<dbReference type="SUPFAM" id="SSF58104">
    <property type="entry name" value="Methyl-accepting chemotaxis protein (MCP) signaling domain"/>
    <property type="match status" value="1"/>
</dbReference>
<evidence type="ECO:0000259" key="3">
    <source>
        <dbReference type="PROSITE" id="PS50111"/>
    </source>
</evidence>
<dbReference type="GO" id="GO:0007165">
    <property type="term" value="P:signal transduction"/>
    <property type="evidence" value="ECO:0007669"/>
    <property type="project" value="UniProtKB-KW"/>
</dbReference>
<proteinExistence type="predicted"/>
<name>A0A3S0P7J2_9BACI</name>
<comment type="caution">
    <text evidence="4">The sequence shown here is derived from an EMBL/GenBank/DDBJ whole genome shotgun (WGS) entry which is preliminary data.</text>
</comment>
<dbReference type="AlphaFoldDB" id="A0A3S0P7J2"/>
<protein>
    <submittedName>
        <fullName evidence="4">Globin-coupled sensor protein</fullName>
    </submittedName>
</protein>
<dbReference type="InterPro" id="IPR039379">
    <property type="entry name" value="Protoglobin_sensor_dom"/>
</dbReference>
<evidence type="ECO:0000256" key="1">
    <source>
        <dbReference type="ARBA" id="ARBA00023224"/>
    </source>
</evidence>
<dbReference type="SMART" id="SM00283">
    <property type="entry name" value="MA"/>
    <property type="match status" value="1"/>
</dbReference>
<reference evidence="4 5" key="1">
    <citation type="submission" date="2018-12" db="EMBL/GenBank/DDBJ databases">
        <title>Lysinibacillus antri sp. nov., isolated from a cave soil.</title>
        <authorList>
            <person name="Narsing Rao M.P."/>
            <person name="Zhang H."/>
            <person name="Dong Z.-Y."/>
            <person name="Niu X.-K."/>
            <person name="Zhang K."/>
            <person name="Fang B.-Z."/>
            <person name="Kang Y.-Q."/>
            <person name="Xiao M."/>
            <person name="Li W.-J."/>
        </authorList>
    </citation>
    <scope>NUCLEOTIDE SEQUENCE [LARGE SCALE GENOMIC DNA]</scope>
    <source>
        <strain evidence="4 5">SYSU K30002</strain>
    </source>
</reference>
<dbReference type="Gene3D" id="1.10.287.950">
    <property type="entry name" value="Methyl-accepting chemotaxis protein"/>
    <property type="match status" value="1"/>
</dbReference>
<dbReference type="EMBL" id="RYYR01000014">
    <property type="protein sequence ID" value="RUL51731.1"/>
    <property type="molecule type" value="Genomic_DNA"/>
</dbReference>
<accession>A0A3S0P7J2</accession>
<feature type="domain" description="Methyl-accepting transducer" evidence="3">
    <location>
        <begin position="194"/>
        <end position="422"/>
    </location>
</feature>
<keyword evidence="1 2" id="KW-0807">Transducer</keyword>
<dbReference type="InterPro" id="IPR044398">
    <property type="entry name" value="Globin-sensor_dom"/>
</dbReference>
<keyword evidence="5" id="KW-1185">Reference proteome</keyword>
<dbReference type="Pfam" id="PF00015">
    <property type="entry name" value="MCPsignal"/>
    <property type="match status" value="1"/>
</dbReference>
<dbReference type="PANTHER" id="PTHR32089:SF118">
    <property type="entry name" value="HEME-BASED AEROTACTIC TRANSDUCER HEMAT"/>
    <property type="match status" value="1"/>
</dbReference>
<dbReference type="GO" id="GO:0019825">
    <property type="term" value="F:oxygen binding"/>
    <property type="evidence" value="ECO:0007669"/>
    <property type="project" value="InterPro"/>
</dbReference>
<gene>
    <name evidence="4" type="ORF">EK386_11495</name>
</gene>
<evidence type="ECO:0000313" key="4">
    <source>
        <dbReference type="EMBL" id="RUL51731.1"/>
    </source>
</evidence>
<dbReference type="GO" id="GO:0016020">
    <property type="term" value="C:membrane"/>
    <property type="evidence" value="ECO:0007669"/>
    <property type="project" value="InterPro"/>
</dbReference>
<evidence type="ECO:0000313" key="5">
    <source>
        <dbReference type="Proteomes" id="UP000287910"/>
    </source>
</evidence>
<sequence>MVLFNKMRKPTSMNLNDIKVEIDTTQTKYTNQLQLLNLTEQDLKYLKVFKPYIQEKIHTVVDHFYNALYVEDSLIQIIDRNSSVDKLKVTLRNHVLDMFNGVINKEFFEKRKRIAQVHVRIGLKTQWYIGAFQNLLITIIEIVHQDVKDPNDQLYLIRAITKMCTFEQQLVLEEFENVVEAYKVQIQRQKEQISQSIIKSTESLATVSEQTNVTFHLINDQSQEMTSYAMKTAELSISAEEKAKVGKIKIVNQHQNMLSIRNTIDDISSNISDLLRVTNDMETIIGIVTGIADQTNLLSLNASIEAARAGEYGKGFSVVAEEVRKLSDQTKQSVESVEHLLSKNKEHTINLVDLLERVNEEVQLGEKSMNETEEQFSQILNVVNESKVQSELMKKEIERLHGVISELASSFNEVTYSADQLALVAKDLE</sequence>
<evidence type="ECO:0000256" key="2">
    <source>
        <dbReference type="PROSITE-ProRule" id="PRU00284"/>
    </source>
</evidence>
<dbReference type="SUPFAM" id="SSF46458">
    <property type="entry name" value="Globin-like"/>
    <property type="match status" value="1"/>
</dbReference>
<dbReference type="GO" id="GO:0020037">
    <property type="term" value="F:heme binding"/>
    <property type="evidence" value="ECO:0007669"/>
    <property type="project" value="InterPro"/>
</dbReference>
<organism evidence="4 5">
    <name type="scientific">Lysinibacillus antri</name>
    <dbReference type="NCBI Taxonomy" id="2498145"/>
    <lineage>
        <taxon>Bacteria</taxon>
        <taxon>Bacillati</taxon>
        <taxon>Bacillota</taxon>
        <taxon>Bacilli</taxon>
        <taxon>Bacillales</taxon>
        <taxon>Bacillaceae</taxon>
        <taxon>Lysinibacillus</taxon>
    </lineage>
</organism>
<dbReference type="CDD" id="cd01068">
    <property type="entry name" value="globin_sensor"/>
    <property type="match status" value="1"/>
</dbReference>
<dbReference type="InterPro" id="IPR009050">
    <property type="entry name" value="Globin-like_sf"/>
</dbReference>
<dbReference type="Gene3D" id="1.10.490.10">
    <property type="entry name" value="Globins"/>
    <property type="match status" value="1"/>
</dbReference>
<dbReference type="Pfam" id="PF11563">
    <property type="entry name" value="Protoglobin"/>
    <property type="match status" value="1"/>
</dbReference>
<dbReference type="PROSITE" id="PS50111">
    <property type="entry name" value="CHEMOTAXIS_TRANSDUC_2"/>
    <property type="match status" value="1"/>
</dbReference>